<evidence type="ECO:0000313" key="17">
    <source>
        <dbReference type="Proteomes" id="UP000182077"/>
    </source>
</evidence>
<evidence type="ECO:0000313" key="16">
    <source>
        <dbReference type="EMBL" id="OJG45650.1"/>
    </source>
</evidence>
<dbReference type="InterPro" id="IPR016163">
    <property type="entry name" value="Ald_DH_C"/>
</dbReference>
<sequence length="867" mass="94595">MAKAVEKEKTQTISVEQTIDELATKANVALKEMADFDQEKVDHIVHEMAMAALDKHMMLAKMAVEETGRGIYEDKAIKNMYASEYIWNSIKNDKTVGVIHEDKQKGLIQIAEPVGVVCGVTPTTNPTSTTIFKAMVALKTRNPIVFAFHPSAQKCSSEAARIIRDAAIAAGAPENCIQWIEKPSLEGTTGLMNHPGIAIVLATGGAGMVKSAYSTGKPALGVGPGNTPSYIEKTAKIKRAVNDLIVSKTFDNGMICASEQAVIVDKEVYAEVKAEFESHQVYFVKKSELSKLEDAVMNEGKYAVNPAIVGHSAMDIAERAGIKVPAGTKLLIAELDGVGADYPLSREKLSPVLAMVKAENTAHGFELCEGMLDLGGLGHTAVIHTEDENLQIQFGLRMKACRILVNSPSAEGGIGDIYNELIPSLTLGCGSYGHNSVSHNVSAIDLINIKTVAKRRTNMQWFKLPPKIYFEKNSLLYLTQMENVERVMLVCDPGMVQFGYADIVREVLGRRTNDVKIEVFSDVEPNPSTNTVYKGLEMFNDFQPDTVIALGGGSAMDAAKGMWMFFEHPDTSFFGAKQKFLDIRKRTYNIGKPEKTQFVCIPTTSGTGSEVTPFAVITDSETHVKYPLADYALTPDVAIVDPQFVMTVPASVTADTGMDVLTHAIESYVSVMASDYTRGLSLQAIKIVFDYLEKSVKTGDTEAREKMHNASAMAGMAFANAFLGICHSIAHKIGGEYGIPHGRTNAILLPHIIRYNAKDPQKHAMFPKYDYFRADTDYADIARFLGLKGNTTEELVEALITAVYDLGVKCGIDMNLKAQGVTQETLDSTVDRMAELAYEDQCTTANPKEPLISELKGIIVTAYDYKA</sequence>
<dbReference type="InterPro" id="IPR001670">
    <property type="entry name" value="ADH_Fe/GldA"/>
</dbReference>
<dbReference type="CDD" id="cd08178">
    <property type="entry name" value="AAD_C"/>
    <property type="match status" value="1"/>
</dbReference>
<dbReference type="InterPro" id="IPR056798">
    <property type="entry name" value="ADH_Fe_C"/>
</dbReference>
<dbReference type="InterPro" id="IPR015590">
    <property type="entry name" value="Aldehyde_DH_dom"/>
</dbReference>
<comment type="cofactor">
    <cofactor evidence="1">
        <name>Fe(2+)</name>
        <dbReference type="ChEBI" id="CHEBI:29033"/>
    </cofactor>
</comment>
<reference evidence="16 17" key="1">
    <citation type="submission" date="2014-12" db="EMBL/GenBank/DDBJ databases">
        <title>Draft genome sequences of 29 type strains of Enterococci.</title>
        <authorList>
            <person name="Zhong Z."/>
            <person name="Sun Z."/>
            <person name="Liu W."/>
            <person name="Zhang W."/>
            <person name="Zhang H."/>
        </authorList>
    </citation>
    <scope>NUCLEOTIDE SEQUENCE [LARGE SCALE GENOMIC DNA]</scope>
    <source>
        <strain evidence="16 17">DSM 17122</strain>
    </source>
</reference>
<dbReference type="Gene3D" id="3.40.605.10">
    <property type="entry name" value="Aldehyde Dehydrogenase, Chain A, domain 1"/>
    <property type="match status" value="1"/>
</dbReference>
<feature type="domain" description="Aldehyde dehydrogenase" evidence="13">
    <location>
        <begin position="16"/>
        <end position="277"/>
    </location>
</feature>
<evidence type="ECO:0000256" key="11">
    <source>
        <dbReference type="ARBA" id="ARBA00074764"/>
    </source>
</evidence>
<dbReference type="InterPro" id="IPR039697">
    <property type="entry name" value="Alcohol_dehydrogenase_Fe"/>
</dbReference>
<dbReference type="InterPro" id="IPR016162">
    <property type="entry name" value="Ald_DH_N"/>
</dbReference>
<dbReference type="GO" id="GO:0006066">
    <property type="term" value="P:alcohol metabolic process"/>
    <property type="evidence" value="ECO:0007669"/>
    <property type="project" value="InterPro"/>
</dbReference>
<evidence type="ECO:0000256" key="12">
    <source>
        <dbReference type="PIRNR" id="PIRNR000111"/>
    </source>
</evidence>
<dbReference type="InterPro" id="IPR034789">
    <property type="entry name" value="AAD_C"/>
</dbReference>
<organism evidence="16 17">
    <name type="scientific">Enterococcus hermanniensis</name>
    <dbReference type="NCBI Taxonomy" id="249189"/>
    <lineage>
        <taxon>Bacteria</taxon>
        <taxon>Bacillati</taxon>
        <taxon>Bacillota</taxon>
        <taxon>Bacilli</taxon>
        <taxon>Lactobacillales</taxon>
        <taxon>Enterococcaceae</taxon>
        <taxon>Enterococcus</taxon>
    </lineage>
</organism>
<dbReference type="PROSITE" id="PS00913">
    <property type="entry name" value="ADH_IRON_1"/>
    <property type="match status" value="1"/>
</dbReference>
<accession>A0A1L8TN00</accession>
<evidence type="ECO:0000256" key="3">
    <source>
        <dbReference type="ARBA" id="ARBA00023004"/>
    </source>
</evidence>
<evidence type="ECO:0000256" key="6">
    <source>
        <dbReference type="ARBA" id="ARBA00023268"/>
    </source>
</evidence>
<evidence type="ECO:0000256" key="2">
    <source>
        <dbReference type="ARBA" id="ARBA00023002"/>
    </source>
</evidence>
<dbReference type="Pfam" id="PF00465">
    <property type="entry name" value="Fe-ADH"/>
    <property type="match status" value="1"/>
</dbReference>
<protein>
    <recommendedName>
        <fullName evidence="11 12">Aldehyde-alcohol dehydrogenase</fullName>
    </recommendedName>
</protein>
<evidence type="ECO:0000256" key="8">
    <source>
        <dbReference type="ARBA" id="ARBA00035645"/>
    </source>
</evidence>
<evidence type="ECO:0000256" key="1">
    <source>
        <dbReference type="ARBA" id="ARBA00001954"/>
    </source>
</evidence>
<proteinExistence type="inferred from homology"/>
<dbReference type="Proteomes" id="UP000182077">
    <property type="component" value="Unassembled WGS sequence"/>
</dbReference>
<dbReference type="NCBIfam" id="NF010378">
    <property type="entry name" value="PRK13805.1"/>
    <property type="match status" value="1"/>
</dbReference>
<dbReference type="PIRSF" id="PIRSF000111">
    <property type="entry name" value="ALDH_ADH"/>
    <property type="match status" value="1"/>
</dbReference>
<evidence type="ECO:0000256" key="4">
    <source>
        <dbReference type="ARBA" id="ARBA00023026"/>
    </source>
</evidence>
<gene>
    <name evidence="16" type="ORF">RV04_GL001939</name>
</gene>
<evidence type="ECO:0000256" key="5">
    <source>
        <dbReference type="ARBA" id="ARBA00023027"/>
    </source>
</evidence>
<comment type="similarity">
    <text evidence="7 12">In the N-terminal section; belongs to the aldehyde dehydrogenase family.</text>
</comment>
<comment type="catalytic activity">
    <reaction evidence="9">
        <text>an aldehyde + NAD(+) + H2O = a carboxylate + NADH + 2 H(+)</text>
        <dbReference type="Rhea" id="RHEA:16185"/>
        <dbReference type="ChEBI" id="CHEBI:15377"/>
        <dbReference type="ChEBI" id="CHEBI:15378"/>
        <dbReference type="ChEBI" id="CHEBI:17478"/>
        <dbReference type="ChEBI" id="CHEBI:29067"/>
        <dbReference type="ChEBI" id="CHEBI:57540"/>
        <dbReference type="ChEBI" id="CHEBI:57945"/>
        <dbReference type="EC" id="1.2.1.3"/>
    </reaction>
</comment>
<name>A0A1L8TN00_9ENTE</name>
<dbReference type="STRING" id="249189.RV04_GL001939"/>
<comment type="caution">
    <text evidence="16">The sequence shown here is derived from an EMBL/GenBank/DDBJ whole genome shotgun (WGS) entry which is preliminary data.</text>
</comment>
<evidence type="ECO:0000256" key="9">
    <source>
        <dbReference type="ARBA" id="ARBA00049194"/>
    </source>
</evidence>
<keyword evidence="2 12" id="KW-0560">Oxidoreductase</keyword>
<dbReference type="Pfam" id="PF25137">
    <property type="entry name" value="ADH_Fe_C"/>
    <property type="match status" value="1"/>
</dbReference>
<evidence type="ECO:0000259" key="14">
    <source>
        <dbReference type="Pfam" id="PF00465"/>
    </source>
</evidence>
<dbReference type="FunFam" id="3.40.309.10:FF:000007">
    <property type="entry name" value="Aldehyde-alcohol dehydrogenase"/>
    <property type="match status" value="1"/>
</dbReference>
<dbReference type="OrthoDB" id="9815791at2"/>
<dbReference type="AlphaFoldDB" id="A0A1L8TN00"/>
<evidence type="ECO:0000256" key="10">
    <source>
        <dbReference type="ARBA" id="ARBA00052923"/>
    </source>
</evidence>
<dbReference type="EMBL" id="JXKQ01000005">
    <property type="protein sequence ID" value="OJG45650.1"/>
    <property type="molecule type" value="Genomic_DNA"/>
</dbReference>
<dbReference type="GO" id="GO:0004029">
    <property type="term" value="F:aldehyde dehydrogenase (NAD+) activity"/>
    <property type="evidence" value="ECO:0007669"/>
    <property type="project" value="UniProtKB-EC"/>
</dbReference>
<feature type="domain" description="Alcohol dehydrogenase iron-type/glycerol dehydrogenase GldA" evidence="14">
    <location>
        <begin position="465"/>
        <end position="642"/>
    </location>
</feature>
<dbReference type="Gene3D" id="3.40.309.10">
    <property type="entry name" value="Aldehyde Dehydrogenase, Chain A, domain 2"/>
    <property type="match status" value="1"/>
</dbReference>
<keyword evidence="5" id="KW-0520">NAD</keyword>
<dbReference type="PROSITE" id="PS00060">
    <property type="entry name" value="ADH_IRON_2"/>
    <property type="match status" value="1"/>
</dbReference>
<dbReference type="SUPFAM" id="SSF53720">
    <property type="entry name" value="ALDH-like"/>
    <property type="match status" value="1"/>
</dbReference>
<evidence type="ECO:0000259" key="13">
    <source>
        <dbReference type="Pfam" id="PF00171"/>
    </source>
</evidence>
<dbReference type="InterPro" id="IPR018211">
    <property type="entry name" value="ADH_Fe_CS"/>
</dbReference>
<dbReference type="Gene3D" id="1.20.1090.10">
    <property type="entry name" value="Dehydroquinate synthase-like - alpha domain"/>
    <property type="match status" value="1"/>
</dbReference>
<dbReference type="InterPro" id="IPR016161">
    <property type="entry name" value="Ald_DH/histidinol_DH"/>
</dbReference>
<keyword evidence="3" id="KW-0408">Iron</keyword>
<dbReference type="InterPro" id="IPR012079">
    <property type="entry name" value="Bifunc_Ald-ADH"/>
</dbReference>
<dbReference type="GO" id="GO:0008774">
    <property type="term" value="F:acetaldehyde dehydrogenase (acetylating) activity"/>
    <property type="evidence" value="ECO:0007669"/>
    <property type="project" value="UniProtKB-UniRule"/>
</dbReference>
<dbReference type="PANTHER" id="PTHR11496">
    <property type="entry name" value="ALCOHOL DEHYDROGENASE"/>
    <property type="match status" value="1"/>
</dbReference>
<dbReference type="FunFam" id="1.20.1090.10:FF:000001">
    <property type="entry name" value="Aldehyde-alcohol dehydrogenase"/>
    <property type="match status" value="1"/>
</dbReference>
<keyword evidence="6" id="KW-0511">Multifunctional enzyme</keyword>
<keyword evidence="4" id="KW-0843">Virulence</keyword>
<evidence type="ECO:0000256" key="7">
    <source>
        <dbReference type="ARBA" id="ARBA00035641"/>
    </source>
</evidence>
<dbReference type="GO" id="GO:0046872">
    <property type="term" value="F:metal ion binding"/>
    <property type="evidence" value="ECO:0007669"/>
    <property type="project" value="InterPro"/>
</dbReference>
<dbReference type="Pfam" id="PF00171">
    <property type="entry name" value="Aldedh"/>
    <property type="match status" value="1"/>
</dbReference>
<dbReference type="GO" id="GO:0004022">
    <property type="term" value="F:alcohol dehydrogenase (NAD+) activity"/>
    <property type="evidence" value="ECO:0007669"/>
    <property type="project" value="UniProtKB-UniRule"/>
</dbReference>
<dbReference type="FunFam" id="3.40.50.1970:FF:000002">
    <property type="entry name" value="Aldehyde-alcohol dehydrogenase"/>
    <property type="match status" value="1"/>
</dbReference>
<dbReference type="CDD" id="cd07122">
    <property type="entry name" value="ALDH_F20_ACDH"/>
    <property type="match status" value="1"/>
</dbReference>
<keyword evidence="17" id="KW-1185">Reference proteome</keyword>
<feature type="domain" description="Fe-containing alcohol dehydrogenase-like C-terminal" evidence="15">
    <location>
        <begin position="653"/>
        <end position="861"/>
    </location>
</feature>
<comment type="catalytic activity">
    <reaction evidence="10">
        <text>ethanol + NAD(+) = acetaldehyde + NADH + H(+)</text>
        <dbReference type="Rhea" id="RHEA:25290"/>
        <dbReference type="ChEBI" id="CHEBI:15343"/>
        <dbReference type="ChEBI" id="CHEBI:15378"/>
        <dbReference type="ChEBI" id="CHEBI:16236"/>
        <dbReference type="ChEBI" id="CHEBI:57540"/>
        <dbReference type="ChEBI" id="CHEBI:57945"/>
        <dbReference type="EC" id="1.1.1.1"/>
    </reaction>
</comment>
<dbReference type="GO" id="GO:0015976">
    <property type="term" value="P:carbon utilization"/>
    <property type="evidence" value="ECO:0007669"/>
    <property type="project" value="InterPro"/>
</dbReference>
<dbReference type="SUPFAM" id="SSF56796">
    <property type="entry name" value="Dehydroquinate synthase-like"/>
    <property type="match status" value="1"/>
</dbReference>
<dbReference type="Gene3D" id="3.40.50.1970">
    <property type="match status" value="1"/>
</dbReference>
<comment type="similarity">
    <text evidence="8 12">In the C-terminal section; belongs to the iron-containing alcohol dehydrogenase family.</text>
</comment>
<dbReference type="RefSeq" id="WP_071857817.1">
    <property type="nucleotide sequence ID" value="NZ_JBHSHK010000023.1"/>
</dbReference>
<dbReference type="PANTHER" id="PTHR11496:SF83">
    <property type="entry name" value="HYDROXYACID-OXOACID TRANSHYDROGENASE, MITOCHONDRIAL"/>
    <property type="match status" value="1"/>
</dbReference>
<evidence type="ECO:0000259" key="15">
    <source>
        <dbReference type="Pfam" id="PF25137"/>
    </source>
</evidence>